<protein>
    <submittedName>
        <fullName evidence="2">GDSL-type esterase/lipase family protein</fullName>
    </submittedName>
</protein>
<organism evidence="2 3">
    <name type="scientific">Paenibacillus mellifer</name>
    <dbReference type="NCBI Taxonomy" id="2937794"/>
    <lineage>
        <taxon>Bacteria</taxon>
        <taxon>Bacillati</taxon>
        <taxon>Bacillota</taxon>
        <taxon>Bacilli</taxon>
        <taxon>Bacillales</taxon>
        <taxon>Paenibacillaceae</taxon>
        <taxon>Paenibacillus</taxon>
    </lineage>
</organism>
<evidence type="ECO:0000259" key="1">
    <source>
        <dbReference type="Pfam" id="PF13472"/>
    </source>
</evidence>
<evidence type="ECO:0000313" key="2">
    <source>
        <dbReference type="EMBL" id="MCK8486974.1"/>
    </source>
</evidence>
<dbReference type="RefSeq" id="WP_248551176.1">
    <property type="nucleotide sequence ID" value="NZ_JALPRK010000004.1"/>
</dbReference>
<dbReference type="InterPro" id="IPR051532">
    <property type="entry name" value="Ester_Hydrolysis_Enzymes"/>
</dbReference>
<gene>
    <name evidence="2" type="ORF">M0651_07255</name>
</gene>
<evidence type="ECO:0000313" key="3">
    <source>
        <dbReference type="Proteomes" id="UP001139534"/>
    </source>
</evidence>
<proteinExistence type="predicted"/>
<comment type="caution">
    <text evidence="2">The sequence shown here is derived from an EMBL/GenBank/DDBJ whole genome shotgun (WGS) entry which is preliminary data.</text>
</comment>
<dbReference type="GO" id="GO:0004622">
    <property type="term" value="F:phosphatidylcholine lysophospholipase activity"/>
    <property type="evidence" value="ECO:0007669"/>
    <property type="project" value="TreeGrafter"/>
</dbReference>
<dbReference type="Proteomes" id="UP001139534">
    <property type="component" value="Unassembled WGS sequence"/>
</dbReference>
<dbReference type="PANTHER" id="PTHR30383:SF27">
    <property type="entry name" value="SPORE GERMINATION LIPASE LIPC"/>
    <property type="match status" value="1"/>
</dbReference>
<dbReference type="Gene3D" id="3.40.50.1110">
    <property type="entry name" value="SGNH hydrolase"/>
    <property type="match status" value="1"/>
</dbReference>
<keyword evidence="3" id="KW-1185">Reference proteome</keyword>
<dbReference type="AlphaFoldDB" id="A0A9X1XX65"/>
<dbReference type="PANTHER" id="PTHR30383">
    <property type="entry name" value="THIOESTERASE 1/PROTEASE 1/LYSOPHOSPHOLIPASE L1"/>
    <property type="match status" value="1"/>
</dbReference>
<dbReference type="SUPFAM" id="SSF52266">
    <property type="entry name" value="SGNH hydrolase"/>
    <property type="match status" value="1"/>
</dbReference>
<feature type="domain" description="SGNH hydrolase-type esterase" evidence="1">
    <location>
        <begin position="63"/>
        <end position="256"/>
    </location>
</feature>
<reference evidence="2" key="1">
    <citation type="submission" date="2022-04" db="EMBL/GenBank/DDBJ databases">
        <authorList>
            <person name="Seo M.-J."/>
        </authorList>
    </citation>
    <scope>NUCLEOTIDE SEQUENCE</scope>
    <source>
        <strain evidence="2">MBLB2552</strain>
    </source>
</reference>
<dbReference type="InterPro" id="IPR036514">
    <property type="entry name" value="SGNH_hydro_sf"/>
</dbReference>
<sequence>MNRTSRIWRWAGISSAMSTLLLLAGFIYAVSDIANPSAEARLQGGSSTHTEKNVKAGAWDVTAIGDSLAKGTGDDTGRGFARRTVDLLNKEGETSKLVNNLGINGLTTEELLPMLEDPGVKYALQHAGIILLSIGGNDLFNGTDTLTAGEHVPTQAEIDAAIDESSKHFGEVVAQIKKINVQALLVYVSLYNPFSDLEGMREIGNDAVARWNAMAMNALGDYEGTLVVPTYDLFTQNSSRYLSSDHFHPNGDGYQAIAERMAQGIARE</sequence>
<dbReference type="Pfam" id="PF13472">
    <property type="entry name" value="Lipase_GDSL_2"/>
    <property type="match status" value="1"/>
</dbReference>
<dbReference type="EMBL" id="JALPRK010000004">
    <property type="protein sequence ID" value="MCK8486974.1"/>
    <property type="molecule type" value="Genomic_DNA"/>
</dbReference>
<accession>A0A9X1XX65</accession>
<name>A0A9X1XX65_9BACL</name>
<dbReference type="InterPro" id="IPR013830">
    <property type="entry name" value="SGNH_hydro"/>
</dbReference>